<dbReference type="Proteomes" id="UP000011518">
    <property type="component" value="Unassembled WGS sequence"/>
</dbReference>
<dbReference type="EMBL" id="KB321094">
    <property type="protein sequence ID" value="ELW47706.1"/>
    <property type="molecule type" value="Genomic_DNA"/>
</dbReference>
<keyword evidence="2" id="KW-1185">Reference proteome</keyword>
<reference evidence="2" key="2">
    <citation type="journal article" date="2013" name="Nat. Commun.">
        <title>Genome of the Chinese tree shrew.</title>
        <authorList>
            <person name="Fan Y."/>
            <person name="Huang Z.Y."/>
            <person name="Cao C.C."/>
            <person name="Chen C.S."/>
            <person name="Chen Y.X."/>
            <person name="Fan D.D."/>
            <person name="He J."/>
            <person name="Hou H.L."/>
            <person name="Hu L."/>
            <person name="Hu X.T."/>
            <person name="Jiang X.T."/>
            <person name="Lai R."/>
            <person name="Lang Y.S."/>
            <person name="Liang B."/>
            <person name="Liao S.G."/>
            <person name="Mu D."/>
            <person name="Ma Y.Y."/>
            <person name="Niu Y.Y."/>
            <person name="Sun X.Q."/>
            <person name="Xia J.Q."/>
            <person name="Xiao J."/>
            <person name="Xiong Z.Q."/>
            <person name="Xu L."/>
            <person name="Yang L."/>
            <person name="Zhang Y."/>
            <person name="Zhao W."/>
            <person name="Zhao X.D."/>
            <person name="Zheng Y.T."/>
            <person name="Zhou J.M."/>
            <person name="Zhu Y.B."/>
            <person name="Zhang G.J."/>
            <person name="Wang J."/>
            <person name="Yao Y.G."/>
        </authorList>
    </citation>
    <scope>NUCLEOTIDE SEQUENCE [LARGE SCALE GENOMIC DNA]</scope>
</reference>
<dbReference type="AlphaFoldDB" id="L9JAY6"/>
<proteinExistence type="predicted"/>
<evidence type="ECO:0000313" key="1">
    <source>
        <dbReference type="EMBL" id="ELW47706.1"/>
    </source>
</evidence>
<accession>L9JAY6</accession>
<evidence type="ECO:0000313" key="2">
    <source>
        <dbReference type="Proteomes" id="UP000011518"/>
    </source>
</evidence>
<organism evidence="1 2">
    <name type="scientific">Tupaia chinensis</name>
    <name type="common">Chinese tree shrew</name>
    <name type="synonym">Tupaia belangeri chinensis</name>
    <dbReference type="NCBI Taxonomy" id="246437"/>
    <lineage>
        <taxon>Eukaryota</taxon>
        <taxon>Metazoa</taxon>
        <taxon>Chordata</taxon>
        <taxon>Craniata</taxon>
        <taxon>Vertebrata</taxon>
        <taxon>Euteleostomi</taxon>
        <taxon>Mammalia</taxon>
        <taxon>Eutheria</taxon>
        <taxon>Euarchontoglires</taxon>
        <taxon>Scandentia</taxon>
        <taxon>Tupaiidae</taxon>
        <taxon>Tupaia</taxon>
    </lineage>
</organism>
<reference evidence="2" key="1">
    <citation type="submission" date="2012-07" db="EMBL/GenBank/DDBJ databases">
        <title>Genome of the Chinese tree shrew, a rising model animal genetically related to primates.</title>
        <authorList>
            <person name="Zhang G."/>
            <person name="Fan Y."/>
            <person name="Yao Y."/>
            <person name="Huang Z."/>
        </authorList>
    </citation>
    <scope>NUCLEOTIDE SEQUENCE [LARGE SCALE GENOMIC DNA]</scope>
</reference>
<gene>
    <name evidence="1" type="ORF">TREES_T100003421</name>
</gene>
<protein>
    <submittedName>
        <fullName evidence="1">Uncharacterized protein</fullName>
    </submittedName>
</protein>
<name>L9JAY6_TUPCH</name>
<dbReference type="InParanoid" id="L9JAY6"/>
<sequence>MVEEQQELLGAAEASGKEIRQSAQLCVQRAQEARGQNPGEQLTCNGTLATTWGGLTAGCVDRDVEGLSQP</sequence>